<keyword evidence="6" id="KW-1185">Reference proteome</keyword>
<dbReference type="SUPFAM" id="SSF46785">
    <property type="entry name" value="Winged helix' DNA-binding domain"/>
    <property type="match status" value="1"/>
</dbReference>
<dbReference type="Gene3D" id="1.10.10.10">
    <property type="entry name" value="Winged helix-like DNA-binding domain superfamily/Winged helix DNA-binding domain"/>
    <property type="match status" value="1"/>
</dbReference>
<protein>
    <submittedName>
        <fullName evidence="5">ArsR family transcriptional regulator</fullName>
    </submittedName>
</protein>
<evidence type="ECO:0000313" key="5">
    <source>
        <dbReference type="EMBL" id="EPF73356.1"/>
    </source>
</evidence>
<reference evidence="5 6" key="1">
    <citation type="submission" date="2013-06" db="EMBL/GenBank/DDBJ databases">
        <title>The Genome Sequence of Acinetobacter rudis CIP 110305.</title>
        <authorList>
            <consortium name="The Broad Institute Genome Sequencing Platform"/>
            <consortium name="The Broad Institute Genome Sequencing Center for Infectious Disease"/>
            <person name="Cerqueira G."/>
            <person name="Feldgarden M."/>
            <person name="Courvalin P."/>
            <person name="Perichon B."/>
            <person name="Grillot-Courvalin C."/>
            <person name="Clermont D."/>
            <person name="Rocha E."/>
            <person name="Yoon E.-J."/>
            <person name="Nemec A."/>
            <person name="Young S.K."/>
            <person name="Zeng Q."/>
            <person name="Gargeya S."/>
            <person name="Fitzgerald M."/>
            <person name="Abouelleil A."/>
            <person name="Alvarado L."/>
            <person name="Berlin A.M."/>
            <person name="Chapman S.B."/>
            <person name="Dewar J."/>
            <person name="Goldberg J."/>
            <person name="Griggs A."/>
            <person name="Gujja S."/>
            <person name="Hansen M."/>
            <person name="Howarth C."/>
            <person name="Imamovic A."/>
            <person name="Larimer J."/>
            <person name="McCowan C."/>
            <person name="Murphy C."/>
            <person name="Pearson M."/>
            <person name="Priest M."/>
            <person name="Roberts A."/>
            <person name="Saif S."/>
            <person name="Shea T."/>
            <person name="Sykes S."/>
            <person name="Wortman J."/>
            <person name="Nusbaum C."/>
            <person name="Birren B."/>
        </authorList>
    </citation>
    <scope>NUCLEOTIDE SEQUENCE [LARGE SCALE GENOMIC DNA]</scope>
    <source>
        <strain evidence="5 6">CIP 110305</strain>
    </source>
</reference>
<dbReference type="InterPro" id="IPR011991">
    <property type="entry name" value="ArsR-like_HTH"/>
</dbReference>
<dbReference type="InterPro" id="IPR051011">
    <property type="entry name" value="Metal_resp_trans_reg"/>
</dbReference>
<dbReference type="eggNOG" id="COG0640">
    <property type="taxonomic scope" value="Bacteria"/>
</dbReference>
<keyword evidence="2" id="KW-0238">DNA-binding</keyword>
<evidence type="ECO:0000256" key="2">
    <source>
        <dbReference type="ARBA" id="ARBA00023125"/>
    </source>
</evidence>
<keyword evidence="1" id="KW-0805">Transcription regulation</keyword>
<dbReference type="PATRIC" id="fig|421052.3.peg.2064"/>
<dbReference type="OrthoDB" id="9796124at2"/>
<organism evidence="5 6">
    <name type="scientific">Acinetobacter rudis CIP 110305</name>
    <dbReference type="NCBI Taxonomy" id="421052"/>
    <lineage>
        <taxon>Bacteria</taxon>
        <taxon>Pseudomonadati</taxon>
        <taxon>Pseudomonadota</taxon>
        <taxon>Gammaproteobacteria</taxon>
        <taxon>Moraxellales</taxon>
        <taxon>Moraxellaceae</taxon>
        <taxon>Acinetobacter</taxon>
    </lineage>
</organism>
<dbReference type="SMART" id="SM00418">
    <property type="entry name" value="HTH_ARSR"/>
    <property type="match status" value="1"/>
</dbReference>
<dbReference type="GO" id="GO:0003700">
    <property type="term" value="F:DNA-binding transcription factor activity"/>
    <property type="evidence" value="ECO:0007669"/>
    <property type="project" value="InterPro"/>
</dbReference>
<dbReference type="InterPro" id="IPR001845">
    <property type="entry name" value="HTH_ArsR_DNA-bd_dom"/>
</dbReference>
<feature type="domain" description="HTH arsR-type" evidence="4">
    <location>
        <begin position="7"/>
        <end position="100"/>
    </location>
</feature>
<dbReference type="Proteomes" id="UP000014568">
    <property type="component" value="Unassembled WGS sequence"/>
</dbReference>
<dbReference type="PRINTS" id="PR00778">
    <property type="entry name" value="HTHARSR"/>
</dbReference>
<evidence type="ECO:0000259" key="4">
    <source>
        <dbReference type="PROSITE" id="PS50987"/>
    </source>
</evidence>
<evidence type="ECO:0000313" key="6">
    <source>
        <dbReference type="Proteomes" id="UP000014568"/>
    </source>
</evidence>
<dbReference type="PANTHER" id="PTHR43132:SF2">
    <property type="entry name" value="ARSENICAL RESISTANCE OPERON REPRESSOR ARSR-RELATED"/>
    <property type="match status" value="1"/>
</dbReference>
<dbReference type="EMBL" id="ATGI01000027">
    <property type="protein sequence ID" value="EPF73356.1"/>
    <property type="molecule type" value="Genomic_DNA"/>
</dbReference>
<accession>S3P3G1</accession>
<comment type="caution">
    <text evidence="5">The sequence shown here is derived from an EMBL/GenBank/DDBJ whole genome shotgun (WGS) entry which is preliminary data.</text>
</comment>
<dbReference type="HOGENOM" id="CLU_097806_6_4_6"/>
<evidence type="ECO:0000256" key="1">
    <source>
        <dbReference type="ARBA" id="ARBA00023015"/>
    </source>
</evidence>
<dbReference type="NCBIfam" id="NF033788">
    <property type="entry name" value="HTH_metalloreg"/>
    <property type="match status" value="1"/>
</dbReference>
<name>S3P3G1_9GAMM</name>
<dbReference type="InterPro" id="IPR036390">
    <property type="entry name" value="WH_DNA-bd_sf"/>
</dbReference>
<sequence length="100" mass="11556">MSNSISFDFSKADYVAQQLKVLSNPDRLKILCVLKDGEIHVQQIELLTNIQQPTLSQQLTLLRKAKLVATRRDGKQIYYSIAEPKVLQLMQQLYLLYCQD</sequence>
<keyword evidence="3" id="KW-0804">Transcription</keyword>
<dbReference type="PROSITE" id="PS50987">
    <property type="entry name" value="HTH_ARSR_2"/>
    <property type="match status" value="1"/>
</dbReference>
<dbReference type="PANTHER" id="PTHR43132">
    <property type="entry name" value="ARSENICAL RESISTANCE OPERON REPRESSOR ARSR-RELATED"/>
    <property type="match status" value="1"/>
</dbReference>
<evidence type="ECO:0000256" key="3">
    <source>
        <dbReference type="ARBA" id="ARBA00023163"/>
    </source>
</evidence>
<dbReference type="AlphaFoldDB" id="S3P3G1"/>
<dbReference type="RefSeq" id="WP_016656518.1">
    <property type="nucleotide sequence ID" value="NZ_KE340353.1"/>
</dbReference>
<dbReference type="Pfam" id="PF01022">
    <property type="entry name" value="HTH_5"/>
    <property type="match status" value="1"/>
</dbReference>
<dbReference type="InterPro" id="IPR036388">
    <property type="entry name" value="WH-like_DNA-bd_sf"/>
</dbReference>
<dbReference type="CDD" id="cd00090">
    <property type="entry name" value="HTH_ARSR"/>
    <property type="match status" value="1"/>
</dbReference>
<dbReference type="GO" id="GO:0003677">
    <property type="term" value="F:DNA binding"/>
    <property type="evidence" value="ECO:0007669"/>
    <property type="project" value="UniProtKB-KW"/>
</dbReference>
<gene>
    <name evidence="5" type="ORF">F945_02112</name>
</gene>
<proteinExistence type="predicted"/>
<dbReference type="STRING" id="632955.GCA_000829675_03428"/>